<feature type="signal peptide" evidence="3">
    <location>
        <begin position="1"/>
        <end position="18"/>
    </location>
</feature>
<proteinExistence type="predicted"/>
<evidence type="ECO:0000256" key="1">
    <source>
        <dbReference type="ARBA" id="ARBA00022801"/>
    </source>
</evidence>
<dbReference type="PANTHER" id="PTHR33630:SF9">
    <property type="entry name" value="CUTINASE 4"/>
    <property type="match status" value="1"/>
</dbReference>
<dbReference type="Proteomes" id="UP000799776">
    <property type="component" value="Unassembled WGS sequence"/>
</dbReference>
<dbReference type="AlphaFoldDB" id="A0A9P4HZF2"/>
<comment type="caution">
    <text evidence="4">The sequence shown here is derived from an EMBL/GenBank/DDBJ whole genome shotgun (WGS) entry which is preliminary data.</text>
</comment>
<dbReference type="Pfam" id="PF01083">
    <property type="entry name" value="Cutinase"/>
    <property type="match status" value="1"/>
</dbReference>
<feature type="chain" id="PRO_5040361421" evidence="3">
    <location>
        <begin position="19"/>
        <end position="230"/>
    </location>
</feature>
<dbReference type="InterPro" id="IPR029058">
    <property type="entry name" value="AB_hydrolase_fold"/>
</dbReference>
<dbReference type="GO" id="GO:0052689">
    <property type="term" value="F:carboxylic ester hydrolase activity"/>
    <property type="evidence" value="ECO:0007669"/>
    <property type="project" value="UniProtKB-ARBA"/>
</dbReference>
<keyword evidence="3" id="KW-0732">Signal</keyword>
<keyword evidence="2" id="KW-1015">Disulfide bond</keyword>
<dbReference type="OrthoDB" id="2586582at2759"/>
<dbReference type="InterPro" id="IPR000675">
    <property type="entry name" value="Cutinase/axe"/>
</dbReference>
<dbReference type="Gene3D" id="3.40.50.1820">
    <property type="entry name" value="alpha/beta hydrolase"/>
    <property type="match status" value="1"/>
</dbReference>
<dbReference type="EMBL" id="ML978711">
    <property type="protein sequence ID" value="KAF2092120.1"/>
    <property type="molecule type" value="Genomic_DNA"/>
</dbReference>
<name>A0A9P4HZF2_9PEZI</name>
<evidence type="ECO:0000256" key="3">
    <source>
        <dbReference type="SAM" id="SignalP"/>
    </source>
</evidence>
<accession>A0A9P4HZF2</accession>
<dbReference type="SMART" id="SM01110">
    <property type="entry name" value="Cutinase"/>
    <property type="match status" value="1"/>
</dbReference>
<reference evidence="4" key="1">
    <citation type="journal article" date="2020" name="Stud. Mycol.">
        <title>101 Dothideomycetes genomes: a test case for predicting lifestyles and emergence of pathogens.</title>
        <authorList>
            <person name="Haridas S."/>
            <person name="Albert R."/>
            <person name="Binder M."/>
            <person name="Bloem J."/>
            <person name="Labutti K."/>
            <person name="Salamov A."/>
            <person name="Andreopoulos B."/>
            <person name="Baker S."/>
            <person name="Barry K."/>
            <person name="Bills G."/>
            <person name="Bluhm B."/>
            <person name="Cannon C."/>
            <person name="Castanera R."/>
            <person name="Culley D."/>
            <person name="Daum C."/>
            <person name="Ezra D."/>
            <person name="Gonzalez J."/>
            <person name="Henrissat B."/>
            <person name="Kuo A."/>
            <person name="Liang C."/>
            <person name="Lipzen A."/>
            <person name="Lutzoni F."/>
            <person name="Magnuson J."/>
            <person name="Mondo S."/>
            <person name="Nolan M."/>
            <person name="Ohm R."/>
            <person name="Pangilinan J."/>
            <person name="Park H.-J."/>
            <person name="Ramirez L."/>
            <person name="Alfaro M."/>
            <person name="Sun H."/>
            <person name="Tritt A."/>
            <person name="Yoshinaga Y."/>
            <person name="Zwiers L.-H."/>
            <person name="Turgeon B."/>
            <person name="Goodwin S."/>
            <person name="Spatafora J."/>
            <person name="Crous P."/>
            <person name="Grigoriev I."/>
        </authorList>
    </citation>
    <scope>NUCLEOTIDE SEQUENCE</scope>
    <source>
        <strain evidence="4">CBS 121410</strain>
    </source>
</reference>
<evidence type="ECO:0000313" key="4">
    <source>
        <dbReference type="EMBL" id="KAF2092120.1"/>
    </source>
</evidence>
<sequence>MFISSFLTTAILAHLTTSSPTPFLETRQITCAPVHIITARGSTEPQGNGALSSLVALIQKAHPSATTEAVVYPATLDNYSSSSSNGAAALTAQLTKYVEACPCSEIVLLGYSQGAQVIGDSLCGGGAVIDDAFTEPIDRSIGDHGELTAIVQFGDPRFIKGLSFDKGNNTVSDGIFPRPAKISCDHYADKIHSYCDQGDPFCADGNELLVHVTYPERYNNAAVGFVNEKL</sequence>
<dbReference type="PANTHER" id="PTHR33630">
    <property type="entry name" value="CUTINASE RV1984C-RELATED-RELATED"/>
    <property type="match status" value="1"/>
</dbReference>
<protein>
    <submittedName>
        <fullName evidence="4">Carbohydrate esterase family 5 protein</fullName>
    </submittedName>
</protein>
<evidence type="ECO:0000256" key="2">
    <source>
        <dbReference type="ARBA" id="ARBA00023157"/>
    </source>
</evidence>
<organism evidence="4 5">
    <name type="scientific">Saccharata proteae CBS 121410</name>
    <dbReference type="NCBI Taxonomy" id="1314787"/>
    <lineage>
        <taxon>Eukaryota</taxon>
        <taxon>Fungi</taxon>
        <taxon>Dikarya</taxon>
        <taxon>Ascomycota</taxon>
        <taxon>Pezizomycotina</taxon>
        <taxon>Dothideomycetes</taxon>
        <taxon>Dothideomycetes incertae sedis</taxon>
        <taxon>Botryosphaeriales</taxon>
        <taxon>Saccharataceae</taxon>
        <taxon>Saccharata</taxon>
    </lineage>
</organism>
<keyword evidence="5" id="KW-1185">Reference proteome</keyword>
<evidence type="ECO:0000313" key="5">
    <source>
        <dbReference type="Proteomes" id="UP000799776"/>
    </source>
</evidence>
<dbReference type="SUPFAM" id="SSF53474">
    <property type="entry name" value="alpha/beta-Hydrolases"/>
    <property type="match status" value="1"/>
</dbReference>
<gene>
    <name evidence="4" type="ORF">K490DRAFT_31068</name>
</gene>
<keyword evidence="1" id="KW-0378">Hydrolase</keyword>